<dbReference type="EMBL" id="LR743504">
    <property type="protein sequence ID" value="CAA2102000.1"/>
    <property type="molecule type" value="Genomic_DNA"/>
</dbReference>
<accession>A0A679J0A1</accession>
<dbReference type="AlphaFoldDB" id="A0A679J0A1"/>
<gene>
    <name evidence="1" type="ORF">MBUL_01463</name>
</gene>
<name>A0A679J0A1_9HYPH</name>
<proteinExistence type="predicted"/>
<dbReference type="PROSITE" id="PS51318">
    <property type="entry name" value="TAT"/>
    <property type="match status" value="1"/>
</dbReference>
<sequence>MAAPASRRNFLSGLASLPLIGGSVALIGRPTAAAVSVTGGTVATYLAWLHFEQRYLMWGINGDGFIPMMNPGAVFHGRDGQHPRDSAREAIQRAPIMLAAAGCPLTHPEAEDQCGVQYGPLRWREGVRCV</sequence>
<evidence type="ECO:0000313" key="1">
    <source>
        <dbReference type="EMBL" id="CAA2102000.1"/>
    </source>
</evidence>
<organism evidence="1">
    <name type="scientific">Methylobacterium bullatum</name>
    <dbReference type="NCBI Taxonomy" id="570505"/>
    <lineage>
        <taxon>Bacteria</taxon>
        <taxon>Pseudomonadati</taxon>
        <taxon>Pseudomonadota</taxon>
        <taxon>Alphaproteobacteria</taxon>
        <taxon>Hyphomicrobiales</taxon>
        <taxon>Methylobacteriaceae</taxon>
        <taxon>Methylobacterium</taxon>
    </lineage>
</organism>
<dbReference type="InterPro" id="IPR006311">
    <property type="entry name" value="TAT_signal"/>
</dbReference>
<protein>
    <submittedName>
        <fullName evidence="1">Uncharacterized protein</fullName>
    </submittedName>
</protein>
<reference evidence="1" key="1">
    <citation type="submission" date="2019-12" db="EMBL/GenBank/DDBJ databases">
        <authorList>
            <person name="Cremers G."/>
        </authorList>
    </citation>
    <scope>NUCLEOTIDE SEQUENCE</scope>
    <source>
        <strain evidence="1">Mbul1</strain>
    </source>
</reference>